<dbReference type="OrthoDB" id="9816081at2"/>
<feature type="region of interest" description="Disordered" evidence="1">
    <location>
        <begin position="312"/>
        <end position="380"/>
    </location>
</feature>
<dbReference type="GO" id="GO:0016787">
    <property type="term" value="F:hydrolase activity"/>
    <property type="evidence" value="ECO:0007669"/>
    <property type="project" value="InterPro"/>
</dbReference>
<name>A0A239J1Z1_9BACT</name>
<dbReference type="SUPFAM" id="SSF56300">
    <property type="entry name" value="Metallo-dependent phosphatases"/>
    <property type="match status" value="1"/>
</dbReference>
<dbReference type="PANTHER" id="PTHR43143:SF1">
    <property type="entry name" value="SERINE_THREONINE-PROTEIN PHOSPHATASE CPPED1"/>
    <property type="match status" value="1"/>
</dbReference>
<feature type="domain" description="Calcineurin-like phosphoesterase" evidence="2">
    <location>
        <begin position="24"/>
        <end position="200"/>
    </location>
</feature>
<dbReference type="EMBL" id="FZOU01000003">
    <property type="protein sequence ID" value="SNS99785.1"/>
    <property type="molecule type" value="Genomic_DNA"/>
</dbReference>
<dbReference type="InterPro" id="IPR004843">
    <property type="entry name" value="Calcineurin-like_PHP"/>
</dbReference>
<feature type="compositionally biased region" description="Basic and acidic residues" evidence="1">
    <location>
        <begin position="333"/>
        <end position="355"/>
    </location>
</feature>
<evidence type="ECO:0000256" key="1">
    <source>
        <dbReference type="SAM" id="MobiDB-lite"/>
    </source>
</evidence>
<dbReference type="InterPro" id="IPR051918">
    <property type="entry name" value="STPP_CPPED1"/>
</dbReference>
<evidence type="ECO:0000313" key="3">
    <source>
        <dbReference type="EMBL" id="SNS99785.1"/>
    </source>
</evidence>
<protein>
    <submittedName>
        <fullName evidence="3">Calcineurin-like phosphoesterase</fullName>
    </submittedName>
</protein>
<dbReference type="PANTHER" id="PTHR43143">
    <property type="entry name" value="METALLOPHOSPHOESTERASE, CALCINEURIN SUPERFAMILY"/>
    <property type="match status" value="1"/>
</dbReference>
<evidence type="ECO:0000313" key="4">
    <source>
        <dbReference type="Proteomes" id="UP000198356"/>
    </source>
</evidence>
<dbReference type="Gene3D" id="3.60.21.10">
    <property type="match status" value="1"/>
</dbReference>
<keyword evidence="4" id="KW-1185">Reference proteome</keyword>
<evidence type="ECO:0000259" key="2">
    <source>
        <dbReference type="Pfam" id="PF00149"/>
    </source>
</evidence>
<reference evidence="3 4" key="1">
    <citation type="submission" date="2017-06" db="EMBL/GenBank/DDBJ databases">
        <authorList>
            <person name="Kim H.J."/>
            <person name="Triplett B.A."/>
        </authorList>
    </citation>
    <scope>NUCLEOTIDE SEQUENCE [LARGE SCALE GENOMIC DNA]</scope>
    <source>
        <strain evidence="3 4">DSM 18704</strain>
    </source>
</reference>
<proteinExistence type="predicted"/>
<dbReference type="InterPro" id="IPR029052">
    <property type="entry name" value="Metallo-depent_PP-like"/>
</dbReference>
<accession>A0A239J1Z1</accession>
<dbReference type="RefSeq" id="WP_089408492.1">
    <property type="nucleotide sequence ID" value="NZ_FZOU01000003.1"/>
</dbReference>
<sequence length="380" mass="42151">MNARASKRPFQPNSPDAAGVVSWVHFGDLHMTRAGERNHLDLAEIVTEVNRAFADSVSFVFLPGDVADDGSRAAYAVVRGELDRLHIPWCAIIGDHDVHERSFANFKEAMSEETHYAFTVGDTRFLAMNAFDVPDPPSFTVSEEQLTWAENELIQATKNGQTKVILLHCYPSDLKVGGEEVSRLVRDYDVRLVDMGHTHYNEIANDGRTLYSATRSTGQIEEGPVGYSVTSIDGNGVSWRFVELGDLPVAIITSPSDERLLTQSTERPQDALKVRAKFWGEVEALEATAHLDGQTHPMKRVGDSHVWEADLPTPSDGTHPLQVSFKDAQGRGASDEIRLAIGQRAERRSEQRDQDNTLEAWPEHGLLGTQLGPNKNGKKW</sequence>
<dbReference type="AlphaFoldDB" id="A0A239J1Z1"/>
<organism evidence="3 4">
    <name type="scientific">Granulicella rosea</name>
    <dbReference type="NCBI Taxonomy" id="474952"/>
    <lineage>
        <taxon>Bacteria</taxon>
        <taxon>Pseudomonadati</taxon>
        <taxon>Acidobacteriota</taxon>
        <taxon>Terriglobia</taxon>
        <taxon>Terriglobales</taxon>
        <taxon>Acidobacteriaceae</taxon>
        <taxon>Granulicella</taxon>
    </lineage>
</organism>
<dbReference type="Pfam" id="PF00149">
    <property type="entry name" value="Metallophos"/>
    <property type="match status" value="1"/>
</dbReference>
<dbReference type="Proteomes" id="UP000198356">
    <property type="component" value="Unassembled WGS sequence"/>
</dbReference>
<gene>
    <name evidence="3" type="ORF">SAMN05421770_103396</name>
</gene>